<accession>A0ABM9U9Q2</accession>
<comment type="similarity">
    <text evidence="1">Belongs to the DNA polymerase type-A family.</text>
</comment>
<evidence type="ECO:0000256" key="6">
    <source>
        <dbReference type="ARBA" id="ARBA00022695"/>
    </source>
</evidence>
<dbReference type="SUPFAM" id="SSF56672">
    <property type="entry name" value="DNA/RNA polymerases"/>
    <property type="match status" value="1"/>
</dbReference>
<comment type="caution">
    <text evidence="14">The sequence shown here is derived from an EMBL/GenBank/DDBJ whole genome shotgun (WGS) entry which is preliminary data.</text>
</comment>
<keyword evidence="8 14" id="KW-0540">Nuclease</keyword>
<evidence type="ECO:0000256" key="4">
    <source>
        <dbReference type="ARBA" id="ARBA00020311"/>
    </source>
</evidence>
<dbReference type="InterPro" id="IPR019760">
    <property type="entry name" value="DNA-dir_DNA_pol_A_CS"/>
</dbReference>
<comment type="subunit">
    <text evidence="2">Single-chain monomer with multiple functions.</text>
</comment>
<dbReference type="PANTHER" id="PTHR10133">
    <property type="entry name" value="DNA POLYMERASE I"/>
    <property type="match status" value="1"/>
</dbReference>
<dbReference type="CDD" id="cd08643">
    <property type="entry name" value="DNA_pol_A_pol_I_B"/>
    <property type="match status" value="1"/>
</dbReference>
<evidence type="ECO:0000256" key="7">
    <source>
        <dbReference type="ARBA" id="ARBA00022705"/>
    </source>
</evidence>
<dbReference type="InterPro" id="IPR001098">
    <property type="entry name" value="DNA-dir_DNA_pol_A_palm_dom"/>
</dbReference>
<dbReference type="InterPro" id="IPR036397">
    <property type="entry name" value="RNaseH_sf"/>
</dbReference>
<dbReference type="Gene3D" id="3.30.420.10">
    <property type="entry name" value="Ribonuclease H-like superfamily/Ribonuclease H"/>
    <property type="match status" value="1"/>
</dbReference>
<dbReference type="GO" id="GO:0004527">
    <property type="term" value="F:exonuclease activity"/>
    <property type="evidence" value="ECO:0007669"/>
    <property type="project" value="UniProtKB-KW"/>
</dbReference>
<organism evidence="14 15">
    <name type="scientific">Chelatococcus sambhunathii</name>
    <dbReference type="NCBI Taxonomy" id="363953"/>
    <lineage>
        <taxon>Bacteria</taxon>
        <taxon>Pseudomonadati</taxon>
        <taxon>Pseudomonadota</taxon>
        <taxon>Alphaproteobacteria</taxon>
        <taxon>Hyphomicrobiales</taxon>
        <taxon>Chelatococcaceae</taxon>
        <taxon>Chelatococcus</taxon>
    </lineage>
</organism>
<comment type="catalytic activity">
    <reaction evidence="11">
        <text>DNA(n) + a 2'-deoxyribonucleoside 5'-triphosphate = DNA(n+1) + diphosphate</text>
        <dbReference type="Rhea" id="RHEA:22508"/>
        <dbReference type="Rhea" id="RHEA-COMP:17339"/>
        <dbReference type="Rhea" id="RHEA-COMP:17340"/>
        <dbReference type="ChEBI" id="CHEBI:33019"/>
        <dbReference type="ChEBI" id="CHEBI:61560"/>
        <dbReference type="ChEBI" id="CHEBI:173112"/>
        <dbReference type="EC" id="2.7.7.7"/>
    </reaction>
</comment>
<evidence type="ECO:0000259" key="13">
    <source>
        <dbReference type="SMART" id="SM00482"/>
    </source>
</evidence>
<name>A0ABM9U9Q2_9HYPH</name>
<feature type="domain" description="DNA-directed DNA polymerase family A palm" evidence="13">
    <location>
        <begin position="376"/>
        <end position="577"/>
    </location>
</feature>
<evidence type="ECO:0000256" key="12">
    <source>
        <dbReference type="SAM" id="MobiDB-lite"/>
    </source>
</evidence>
<reference evidence="14 15" key="1">
    <citation type="submission" date="2015-08" db="EMBL/GenBank/DDBJ databases">
        <authorList>
            <person name="Varghese N."/>
        </authorList>
    </citation>
    <scope>NUCLEOTIDE SEQUENCE [LARGE SCALE GENOMIC DNA]</scope>
    <source>
        <strain evidence="14 15">DSM 18167</strain>
    </source>
</reference>
<evidence type="ECO:0000256" key="9">
    <source>
        <dbReference type="ARBA" id="ARBA00022932"/>
    </source>
</evidence>
<dbReference type="PRINTS" id="PR00868">
    <property type="entry name" value="DNAPOLI"/>
</dbReference>
<dbReference type="SMART" id="SM00482">
    <property type="entry name" value="POLAc"/>
    <property type="match status" value="1"/>
</dbReference>
<evidence type="ECO:0000256" key="3">
    <source>
        <dbReference type="ARBA" id="ARBA00012417"/>
    </source>
</evidence>
<dbReference type="EC" id="2.7.7.7" evidence="3"/>
<dbReference type="PROSITE" id="PS00447">
    <property type="entry name" value="DNA_POLYMERASE_A"/>
    <property type="match status" value="1"/>
</dbReference>
<keyword evidence="9" id="KW-0239">DNA-directed DNA polymerase</keyword>
<evidence type="ECO:0000256" key="2">
    <source>
        <dbReference type="ARBA" id="ARBA00011541"/>
    </source>
</evidence>
<dbReference type="Pfam" id="PF00476">
    <property type="entry name" value="DNA_pol_A"/>
    <property type="match status" value="1"/>
</dbReference>
<evidence type="ECO:0000256" key="11">
    <source>
        <dbReference type="ARBA" id="ARBA00049244"/>
    </source>
</evidence>
<dbReference type="PANTHER" id="PTHR10133:SF27">
    <property type="entry name" value="DNA POLYMERASE NU"/>
    <property type="match status" value="1"/>
</dbReference>
<dbReference type="Gene3D" id="3.30.70.370">
    <property type="match status" value="2"/>
</dbReference>
<keyword evidence="6" id="KW-0548">Nucleotidyltransferase</keyword>
<dbReference type="InterPro" id="IPR012337">
    <property type="entry name" value="RNaseH-like_sf"/>
</dbReference>
<keyword evidence="7" id="KW-0235">DNA replication</keyword>
<keyword evidence="8 14" id="KW-0269">Exonuclease</keyword>
<dbReference type="EMBL" id="CYHC01000017">
    <property type="protein sequence ID" value="CUA90988.1"/>
    <property type="molecule type" value="Genomic_DNA"/>
</dbReference>
<dbReference type="InterPro" id="IPR002298">
    <property type="entry name" value="DNA_polymerase_A"/>
</dbReference>
<dbReference type="Gene3D" id="1.20.1060.10">
    <property type="entry name" value="Taq DNA Polymerase, Chain T, domain 4"/>
    <property type="match status" value="1"/>
</dbReference>
<protein>
    <recommendedName>
        <fullName evidence="4">DNA polymerase I</fullName>
        <ecNumber evidence="3">2.7.7.7</ecNumber>
    </recommendedName>
</protein>
<gene>
    <name evidence="14" type="ORF">Ga0061061_11735</name>
</gene>
<dbReference type="InterPro" id="IPR043502">
    <property type="entry name" value="DNA/RNA_pol_sf"/>
</dbReference>
<keyword evidence="8 14" id="KW-0378">Hydrolase</keyword>
<evidence type="ECO:0000256" key="8">
    <source>
        <dbReference type="ARBA" id="ARBA00022839"/>
    </source>
</evidence>
<sequence length="616" mass="69272">MARFIFDIETDGLLDELTRVHCLVLKDIDTGEVFSYRNDGDPENLRRLEEGVRKLAGAELIAGHNIINFDIPALIKVYPWFRPRGVVRDTIVMARLIWPGDVIKDIDTKHVKAGTLPGKLWGAYSLEAFGYRLGNYKGDYKGPWDAWSETMQEYCEQDVSVTFSLWQRLTAKEWAEESIELEHDVAWIISRQERYGFLFDEKRAARYYADLVQRKVELEAALQEAFPPWEVETVFIPKANNRPRGYVKGVPFTKRKTVHFKPTSRDHIAQRLIAKHGWDPQEFGKDGKPTVDEEVLSSLPYEEARVLSEYLMVEKRMGQLATGKEAWLKRVGSDGRIHGRVTTNGAVTGRMTHSKPNMAQVPGLTDKKTGKPMPYGRDSRECFIVPPGKTLVGCDADALELRCLAGYMARYDGGAYIATVLEGKKELGTDMHTVNAKALGCSRDAAKVWFYAFIYGAGDFKLGTILNAPSGQEMAWGKRSRARFMKNLPALGKIIEKVQEKVAKKGYLKGLDGRQLRVRSAHSAFNTLLQSAGAVLMKKALVILDRDLQAAGYIPGIHYEFVANVHDEWQIEADDDIAHDIGERAVTAIVRAGEHFNFGCPLNGNAGYGRNWAETH</sequence>
<dbReference type="Proteomes" id="UP000182178">
    <property type="component" value="Unassembled WGS sequence"/>
</dbReference>
<keyword evidence="10" id="KW-0238">DNA-binding</keyword>
<dbReference type="SUPFAM" id="SSF53098">
    <property type="entry name" value="Ribonuclease H-like"/>
    <property type="match status" value="1"/>
</dbReference>
<keyword evidence="5" id="KW-0808">Transferase</keyword>
<keyword evidence="15" id="KW-1185">Reference proteome</keyword>
<evidence type="ECO:0000256" key="1">
    <source>
        <dbReference type="ARBA" id="ARBA00007705"/>
    </source>
</evidence>
<evidence type="ECO:0000256" key="10">
    <source>
        <dbReference type="ARBA" id="ARBA00023125"/>
    </source>
</evidence>
<evidence type="ECO:0000313" key="14">
    <source>
        <dbReference type="EMBL" id="CUA90988.1"/>
    </source>
</evidence>
<evidence type="ECO:0000313" key="15">
    <source>
        <dbReference type="Proteomes" id="UP000182178"/>
    </source>
</evidence>
<feature type="region of interest" description="Disordered" evidence="12">
    <location>
        <begin position="347"/>
        <end position="372"/>
    </location>
</feature>
<evidence type="ECO:0000256" key="5">
    <source>
        <dbReference type="ARBA" id="ARBA00022679"/>
    </source>
</evidence>
<dbReference type="RefSeq" id="WP_072249631.1">
    <property type="nucleotide sequence ID" value="NZ_CYHC01000017.1"/>
</dbReference>
<proteinExistence type="inferred from homology"/>